<organism evidence="2 3">
    <name type="scientific">Linum trigynum</name>
    <dbReference type="NCBI Taxonomy" id="586398"/>
    <lineage>
        <taxon>Eukaryota</taxon>
        <taxon>Viridiplantae</taxon>
        <taxon>Streptophyta</taxon>
        <taxon>Embryophyta</taxon>
        <taxon>Tracheophyta</taxon>
        <taxon>Spermatophyta</taxon>
        <taxon>Magnoliopsida</taxon>
        <taxon>eudicotyledons</taxon>
        <taxon>Gunneridae</taxon>
        <taxon>Pentapetalae</taxon>
        <taxon>rosids</taxon>
        <taxon>fabids</taxon>
        <taxon>Malpighiales</taxon>
        <taxon>Linaceae</taxon>
        <taxon>Linum</taxon>
    </lineage>
</organism>
<feature type="compositionally biased region" description="Basic and acidic residues" evidence="1">
    <location>
        <begin position="26"/>
        <end position="38"/>
    </location>
</feature>
<reference evidence="2 3" key="1">
    <citation type="submission" date="2024-04" db="EMBL/GenBank/DDBJ databases">
        <authorList>
            <person name="Fracassetti M."/>
        </authorList>
    </citation>
    <scope>NUCLEOTIDE SEQUENCE [LARGE SCALE GENOMIC DNA]</scope>
</reference>
<evidence type="ECO:0000313" key="2">
    <source>
        <dbReference type="EMBL" id="CAL1410726.1"/>
    </source>
</evidence>
<gene>
    <name evidence="2" type="ORF">LTRI10_LOCUS50124</name>
</gene>
<dbReference type="Proteomes" id="UP001497516">
    <property type="component" value="Chromosome 9"/>
</dbReference>
<evidence type="ECO:0000313" key="3">
    <source>
        <dbReference type="Proteomes" id="UP001497516"/>
    </source>
</evidence>
<sequence>MSNLPSPGAPSGDAPHVDSQAPDVIKILEKHFSPDPNRESGGWTPGGSKAAPTKDGDSSSLAAPSSSRGKSIATESAVVEAPHKQTKAPSQAKGLRSGD</sequence>
<feature type="compositionally biased region" description="Low complexity" evidence="1">
    <location>
        <begin position="58"/>
        <end position="67"/>
    </location>
</feature>
<dbReference type="EMBL" id="OZ034822">
    <property type="protein sequence ID" value="CAL1410726.1"/>
    <property type="molecule type" value="Genomic_DNA"/>
</dbReference>
<evidence type="ECO:0000256" key="1">
    <source>
        <dbReference type="SAM" id="MobiDB-lite"/>
    </source>
</evidence>
<protein>
    <submittedName>
        <fullName evidence="2">Uncharacterized protein</fullName>
    </submittedName>
</protein>
<dbReference type="AlphaFoldDB" id="A0AAV2GJ14"/>
<feature type="region of interest" description="Disordered" evidence="1">
    <location>
        <begin position="1"/>
        <end position="99"/>
    </location>
</feature>
<name>A0AAV2GJ14_9ROSI</name>
<accession>A0AAV2GJ14</accession>
<proteinExistence type="predicted"/>
<keyword evidence="3" id="KW-1185">Reference proteome</keyword>